<dbReference type="KEGG" id="aoc:Aocu_02620"/>
<dbReference type="InParanoid" id="A0A061A8X4"/>
<accession>A0A061A8X4</accession>
<dbReference type="PANTHER" id="PTHR13353:SF5">
    <property type="entry name" value="TRANSMEMBRANE PROTEIN 19"/>
    <property type="match status" value="1"/>
</dbReference>
<comment type="similarity">
    <text evidence="2">Belongs to the TMEM19 family.</text>
</comment>
<evidence type="ECO:0000256" key="5">
    <source>
        <dbReference type="ARBA" id="ARBA00023136"/>
    </source>
</evidence>
<gene>
    <name evidence="7" type="ORF">Aocu_02620</name>
</gene>
<dbReference type="PANTHER" id="PTHR13353">
    <property type="entry name" value="TRANSMEMBRANE PROTEIN 19"/>
    <property type="match status" value="1"/>
</dbReference>
<name>A0A061A8X4_9MOLU</name>
<dbReference type="PATRIC" id="fig|35623.3.peg.262"/>
<protein>
    <recommendedName>
        <fullName evidence="9">DUF92 domain-containing protein</fullName>
    </recommendedName>
</protein>
<keyword evidence="8" id="KW-1185">Reference proteome</keyword>
<dbReference type="InterPro" id="IPR002794">
    <property type="entry name" value="DUF92_TMEM19"/>
</dbReference>
<feature type="transmembrane region" description="Helical" evidence="6">
    <location>
        <begin position="31"/>
        <end position="57"/>
    </location>
</feature>
<evidence type="ECO:0008006" key="9">
    <source>
        <dbReference type="Google" id="ProtNLM"/>
    </source>
</evidence>
<feature type="transmembrane region" description="Helical" evidence="6">
    <location>
        <begin position="241"/>
        <end position="259"/>
    </location>
</feature>
<evidence type="ECO:0000256" key="1">
    <source>
        <dbReference type="ARBA" id="ARBA00004141"/>
    </source>
</evidence>
<feature type="transmembrane region" description="Helical" evidence="6">
    <location>
        <begin position="146"/>
        <end position="172"/>
    </location>
</feature>
<feature type="transmembrane region" description="Helical" evidence="6">
    <location>
        <begin position="77"/>
        <end position="96"/>
    </location>
</feature>
<dbReference type="Proteomes" id="UP000032434">
    <property type="component" value="Chromosome 1"/>
</dbReference>
<keyword evidence="3 6" id="KW-0812">Transmembrane</keyword>
<sequence>MLQRFIIGGLLSLFIGFVSYKKKSLTLSGFIAAFFTGTLLYMFGDYVVYIPLISFFLSSSILSKFKPKKEEPNGRNFIQVFANSGVALVFTVIYYLTTNSIFLVVAITSIAASTADTWGSEIGLLTNGQTYSILTLKKMSKGLSGAVSVGGTLASFMGALYIAIIFSLLYFMMSAQPIWILLEMGMVITLSGFLGSVLDSYLGIFLQAKYKDIKTGILRDYKIYTTDILVSGLKYITNDMVNLLMVIIISVGTYLILLIT</sequence>
<evidence type="ECO:0000313" key="8">
    <source>
        <dbReference type="Proteomes" id="UP000032434"/>
    </source>
</evidence>
<reference evidence="8" key="1">
    <citation type="submission" date="2014-05" db="EMBL/GenBank/DDBJ databases">
        <authorList>
            <person name="Kube M."/>
        </authorList>
    </citation>
    <scope>NUCLEOTIDE SEQUENCE [LARGE SCALE GENOMIC DNA]</scope>
</reference>
<dbReference type="HOGENOM" id="CLU_036918_2_1_14"/>
<evidence type="ECO:0000313" key="7">
    <source>
        <dbReference type="EMBL" id="CDR30335.1"/>
    </source>
</evidence>
<dbReference type="EMBL" id="LK028559">
    <property type="protein sequence ID" value="CDR30335.1"/>
    <property type="molecule type" value="Genomic_DNA"/>
</dbReference>
<dbReference type="RefSeq" id="WP_045748897.1">
    <property type="nucleotide sequence ID" value="NZ_FUZK01000002.1"/>
</dbReference>
<proteinExistence type="inferred from homology"/>
<dbReference type="Pfam" id="PF01940">
    <property type="entry name" value="DUF92"/>
    <property type="match status" value="1"/>
</dbReference>
<evidence type="ECO:0000256" key="6">
    <source>
        <dbReference type="SAM" id="Phobius"/>
    </source>
</evidence>
<comment type="subcellular location">
    <subcellularLocation>
        <location evidence="1">Membrane</location>
        <topology evidence="1">Multi-pass membrane protein</topology>
    </subcellularLocation>
</comment>
<evidence type="ECO:0000256" key="3">
    <source>
        <dbReference type="ARBA" id="ARBA00022692"/>
    </source>
</evidence>
<keyword evidence="5 6" id="KW-0472">Membrane</keyword>
<keyword evidence="4 6" id="KW-1133">Transmembrane helix</keyword>
<feature type="transmembrane region" description="Helical" evidence="6">
    <location>
        <begin position="178"/>
        <end position="204"/>
    </location>
</feature>
<organism evidence="7 8">
    <name type="scientific">Acholeplasma oculi</name>
    <dbReference type="NCBI Taxonomy" id="35623"/>
    <lineage>
        <taxon>Bacteria</taxon>
        <taxon>Bacillati</taxon>
        <taxon>Mycoplasmatota</taxon>
        <taxon>Mollicutes</taxon>
        <taxon>Acholeplasmatales</taxon>
        <taxon>Acholeplasmataceae</taxon>
        <taxon>Acholeplasma</taxon>
    </lineage>
</organism>
<dbReference type="GO" id="GO:0016020">
    <property type="term" value="C:membrane"/>
    <property type="evidence" value="ECO:0007669"/>
    <property type="project" value="UniProtKB-SubCell"/>
</dbReference>
<dbReference type="AlphaFoldDB" id="A0A061A8X4"/>
<dbReference type="STRING" id="35623.Aocu_02620"/>
<evidence type="ECO:0000256" key="4">
    <source>
        <dbReference type="ARBA" id="ARBA00022989"/>
    </source>
</evidence>
<evidence type="ECO:0000256" key="2">
    <source>
        <dbReference type="ARBA" id="ARBA00009012"/>
    </source>
</evidence>